<sequence>MKLKYVSSDLKAMYISSEKKQSQYEITIEQVKKHLEALVEDTLMIKSGRIAVPKYETFIERKVRTKHRGRTQVVLEGLTGIWEGRLEEHFQVLRCDNNPNTSCKSSKVLPPP</sequence>
<gene>
    <name evidence="1" type="ORF">C1H46_025373</name>
</gene>
<evidence type="ECO:0000313" key="1">
    <source>
        <dbReference type="EMBL" id="TQD89085.1"/>
    </source>
</evidence>
<organism evidence="1 2">
    <name type="scientific">Malus baccata</name>
    <name type="common">Siberian crab apple</name>
    <name type="synonym">Pyrus baccata</name>
    <dbReference type="NCBI Taxonomy" id="106549"/>
    <lineage>
        <taxon>Eukaryota</taxon>
        <taxon>Viridiplantae</taxon>
        <taxon>Streptophyta</taxon>
        <taxon>Embryophyta</taxon>
        <taxon>Tracheophyta</taxon>
        <taxon>Spermatophyta</taxon>
        <taxon>Magnoliopsida</taxon>
        <taxon>eudicotyledons</taxon>
        <taxon>Gunneridae</taxon>
        <taxon>Pentapetalae</taxon>
        <taxon>rosids</taxon>
        <taxon>fabids</taxon>
        <taxon>Rosales</taxon>
        <taxon>Rosaceae</taxon>
        <taxon>Amygdaloideae</taxon>
        <taxon>Maleae</taxon>
        <taxon>Malus</taxon>
    </lineage>
</organism>
<accession>A0A540LRK1</accession>
<dbReference type="AlphaFoldDB" id="A0A540LRK1"/>
<keyword evidence="2" id="KW-1185">Reference proteome</keyword>
<reference evidence="1 2" key="1">
    <citation type="journal article" date="2019" name="G3 (Bethesda)">
        <title>Sequencing of a Wild Apple (Malus baccata) Genome Unravels the Differences Between Cultivated and Wild Apple Species Regarding Disease Resistance and Cold Tolerance.</title>
        <authorList>
            <person name="Chen X."/>
        </authorList>
    </citation>
    <scope>NUCLEOTIDE SEQUENCE [LARGE SCALE GENOMIC DNA]</scope>
    <source>
        <strain evidence="2">cv. Shandingzi</strain>
        <tissue evidence="1">Leaves</tissue>
    </source>
</reference>
<protein>
    <submittedName>
        <fullName evidence="1">Uncharacterized protein</fullName>
    </submittedName>
</protein>
<proteinExistence type="predicted"/>
<comment type="caution">
    <text evidence="1">The sequence shown here is derived from an EMBL/GenBank/DDBJ whole genome shotgun (WGS) entry which is preliminary data.</text>
</comment>
<name>A0A540LRK1_MALBA</name>
<evidence type="ECO:0000313" key="2">
    <source>
        <dbReference type="Proteomes" id="UP000315295"/>
    </source>
</evidence>
<dbReference type="EMBL" id="VIEB01000492">
    <property type="protein sequence ID" value="TQD89085.1"/>
    <property type="molecule type" value="Genomic_DNA"/>
</dbReference>
<dbReference type="Proteomes" id="UP000315295">
    <property type="component" value="Unassembled WGS sequence"/>
</dbReference>